<reference evidence="4" key="1">
    <citation type="submission" date="2025-08" db="UniProtKB">
        <authorList>
            <consortium name="RefSeq"/>
        </authorList>
    </citation>
    <scope>IDENTIFICATION</scope>
</reference>
<dbReference type="AlphaFoldDB" id="A0A6J2VS28"/>
<name>A0A6J2VS28_CHACN</name>
<dbReference type="InParanoid" id="A0A6J2VS28"/>
<feature type="signal peptide" evidence="2">
    <location>
        <begin position="1"/>
        <end position="19"/>
    </location>
</feature>
<dbReference type="PANTHER" id="PTHR10697">
    <property type="entry name" value="MAMMALIAN EPENDYMIN-RELATED PROTEIN 1"/>
    <property type="match status" value="1"/>
</dbReference>
<dbReference type="RefSeq" id="XP_030635890.1">
    <property type="nucleotide sequence ID" value="XM_030780030.1"/>
</dbReference>
<evidence type="ECO:0000313" key="3">
    <source>
        <dbReference type="Proteomes" id="UP000504632"/>
    </source>
</evidence>
<dbReference type="FunCoup" id="A0A6J2VS28">
    <property type="interactions" value="7"/>
</dbReference>
<keyword evidence="2" id="KW-0732">Signal</keyword>
<dbReference type="PANTHER" id="PTHR10697:SF5">
    <property type="entry name" value="EPENDYMIN-RELATED"/>
    <property type="match status" value="1"/>
</dbReference>
<feature type="chain" id="PRO_5026948684" evidence="2">
    <location>
        <begin position="20"/>
        <end position="211"/>
    </location>
</feature>
<dbReference type="Pfam" id="PF00811">
    <property type="entry name" value="Ependymin"/>
    <property type="match status" value="1"/>
</dbReference>
<dbReference type="GO" id="GO:0007160">
    <property type="term" value="P:cell-matrix adhesion"/>
    <property type="evidence" value="ECO:0007669"/>
    <property type="project" value="InterPro"/>
</dbReference>
<protein>
    <submittedName>
        <fullName evidence="4">Ependymin</fullName>
    </submittedName>
</protein>
<dbReference type="OrthoDB" id="9942506at2759"/>
<evidence type="ECO:0000256" key="1">
    <source>
        <dbReference type="ARBA" id="ARBA00010771"/>
    </source>
</evidence>
<sequence>MQFALVFSVLLCLAARSVARKPHPCRAPPLLTGSLSLGSTENVWAYGRYIYDALGERIRFFEVGQYKNQSFGFDALLLYREGVKYYINDKNRTCGKVALKQTFQPVEIPKNSTLVNQIVLGSSSGPGQGLLVNVWGGEVPEEQGKYMSTVTEFGCIPISTLYYSPKTGWTIISYFNIVQGVEDPNMLNPPPFCKDAKLINSAAEDFFSTFL</sequence>
<gene>
    <name evidence="4" type="primary">LOC115816871</name>
</gene>
<evidence type="ECO:0000313" key="4">
    <source>
        <dbReference type="RefSeq" id="XP_030635890.1"/>
    </source>
</evidence>
<dbReference type="GO" id="GO:0005509">
    <property type="term" value="F:calcium ion binding"/>
    <property type="evidence" value="ECO:0007669"/>
    <property type="project" value="InterPro"/>
</dbReference>
<comment type="similarity">
    <text evidence="1">Belongs to the ependymin family.</text>
</comment>
<dbReference type="PRINTS" id="PR00317">
    <property type="entry name" value="EPENDYMIN"/>
</dbReference>
<keyword evidence="3" id="KW-1185">Reference proteome</keyword>
<dbReference type="GeneID" id="115816871"/>
<accession>A0A6J2VS28</accession>
<dbReference type="SMART" id="SM00026">
    <property type="entry name" value="EPEND"/>
    <property type="match status" value="1"/>
</dbReference>
<dbReference type="GO" id="GO:0005576">
    <property type="term" value="C:extracellular region"/>
    <property type="evidence" value="ECO:0007669"/>
    <property type="project" value="InterPro"/>
</dbReference>
<dbReference type="GO" id="GO:0005764">
    <property type="term" value="C:lysosome"/>
    <property type="evidence" value="ECO:0007669"/>
    <property type="project" value="TreeGrafter"/>
</dbReference>
<organism evidence="3 4">
    <name type="scientific">Chanos chanos</name>
    <name type="common">Milkfish</name>
    <name type="synonym">Mugil chanos</name>
    <dbReference type="NCBI Taxonomy" id="29144"/>
    <lineage>
        <taxon>Eukaryota</taxon>
        <taxon>Metazoa</taxon>
        <taxon>Chordata</taxon>
        <taxon>Craniata</taxon>
        <taxon>Vertebrata</taxon>
        <taxon>Euteleostomi</taxon>
        <taxon>Actinopterygii</taxon>
        <taxon>Neopterygii</taxon>
        <taxon>Teleostei</taxon>
        <taxon>Ostariophysi</taxon>
        <taxon>Gonorynchiformes</taxon>
        <taxon>Chanidae</taxon>
        <taxon>Chanos</taxon>
    </lineage>
</organism>
<evidence type="ECO:0000256" key="2">
    <source>
        <dbReference type="SAM" id="SignalP"/>
    </source>
</evidence>
<proteinExistence type="inferred from homology"/>
<dbReference type="Proteomes" id="UP000504632">
    <property type="component" value="Chromosome 7"/>
</dbReference>
<dbReference type="InterPro" id="IPR001299">
    <property type="entry name" value="Ependymin"/>
</dbReference>